<reference evidence="2 3" key="1">
    <citation type="submission" date="2010-05" db="EMBL/GenBank/DDBJ databases">
        <title>The Genome Sequence of Thecamonas trahens ATCC 50062.</title>
        <authorList>
            <consortium name="The Broad Institute Genome Sequencing Platform"/>
            <person name="Russ C."/>
            <person name="Cuomo C."/>
            <person name="Shea T."/>
            <person name="Young S.K."/>
            <person name="Zeng Q."/>
            <person name="Koehrsen M."/>
            <person name="Haas B."/>
            <person name="Borodovsky M."/>
            <person name="Guigo R."/>
            <person name="Alvarado L."/>
            <person name="Berlin A."/>
            <person name="Bochicchio J."/>
            <person name="Borenstein D."/>
            <person name="Chapman S."/>
            <person name="Chen Z."/>
            <person name="Freedman E."/>
            <person name="Gellesch M."/>
            <person name="Goldberg J."/>
            <person name="Griggs A."/>
            <person name="Gujja S."/>
            <person name="Heilman E."/>
            <person name="Heiman D."/>
            <person name="Hepburn T."/>
            <person name="Howarth C."/>
            <person name="Jen D."/>
            <person name="Larson L."/>
            <person name="Mehta T."/>
            <person name="Park D."/>
            <person name="Pearson M."/>
            <person name="Roberts A."/>
            <person name="Saif S."/>
            <person name="Shenoy N."/>
            <person name="Sisk P."/>
            <person name="Stolte C."/>
            <person name="Sykes S."/>
            <person name="Thomson T."/>
            <person name="Walk T."/>
            <person name="White J."/>
            <person name="Yandava C."/>
            <person name="Burger G."/>
            <person name="Gray M.W."/>
            <person name="Holland P.W.H."/>
            <person name="King N."/>
            <person name="Lang F.B.F."/>
            <person name="Roger A.J."/>
            <person name="Ruiz-Trillo I."/>
            <person name="Lander E."/>
            <person name="Nusbaum C."/>
        </authorList>
    </citation>
    <scope>NUCLEOTIDE SEQUENCE [LARGE SCALE GENOMIC DNA]</scope>
    <source>
        <strain evidence="2 3">ATCC 50062</strain>
    </source>
</reference>
<feature type="region of interest" description="Disordered" evidence="1">
    <location>
        <begin position="1"/>
        <end position="59"/>
    </location>
</feature>
<keyword evidence="3" id="KW-1185">Reference proteome</keyword>
<evidence type="ECO:0000313" key="2">
    <source>
        <dbReference type="EMBL" id="KNC48406.1"/>
    </source>
</evidence>
<protein>
    <submittedName>
        <fullName evidence="2">Uncharacterized protein</fullName>
    </submittedName>
</protein>
<dbReference type="GeneID" id="25564374"/>
<proteinExistence type="predicted"/>
<feature type="compositionally biased region" description="Acidic residues" evidence="1">
    <location>
        <begin position="49"/>
        <end position="59"/>
    </location>
</feature>
<evidence type="ECO:0000256" key="1">
    <source>
        <dbReference type="SAM" id="MobiDB-lite"/>
    </source>
</evidence>
<feature type="compositionally biased region" description="Basic and acidic residues" evidence="1">
    <location>
        <begin position="1"/>
        <end position="10"/>
    </location>
</feature>
<gene>
    <name evidence="2" type="ORF">AMSG_04855</name>
</gene>
<dbReference type="AlphaFoldDB" id="A0A0L0D8J8"/>
<dbReference type="Proteomes" id="UP000054408">
    <property type="component" value="Unassembled WGS sequence"/>
</dbReference>
<name>A0A0L0D8J8_THETB</name>
<dbReference type="EMBL" id="GL349451">
    <property type="protein sequence ID" value="KNC48406.1"/>
    <property type="molecule type" value="Genomic_DNA"/>
</dbReference>
<evidence type="ECO:0000313" key="3">
    <source>
        <dbReference type="Proteomes" id="UP000054408"/>
    </source>
</evidence>
<organism evidence="2 3">
    <name type="scientific">Thecamonas trahens ATCC 50062</name>
    <dbReference type="NCBI Taxonomy" id="461836"/>
    <lineage>
        <taxon>Eukaryota</taxon>
        <taxon>Apusozoa</taxon>
        <taxon>Apusomonadida</taxon>
        <taxon>Apusomonadidae</taxon>
        <taxon>Thecamonas</taxon>
    </lineage>
</organism>
<sequence>MTDRQDKVTRTNELLAYLQGPGERLGPAPCRPALFPGTSEGGRRHGKDDDNDCDSELDSDSVEVDLGFASSSVGDSSGDAGMSRCSSGHRVTFAADVDEYSASHRPMRRWESQAPAGSLMADAVPSPATLSAKYESRKNPAGLRRMAQSLPTLALDGDAYAPSAAGSDFAAFVYHPDRTPPVSSLPVLGREWRGAVADMLGHDHESVSQTIIDPLPDAWINSYLKQLAVHPPLPHMLPRRPPPTPKGVVQS</sequence>
<accession>A0A0L0D8J8</accession>
<dbReference type="RefSeq" id="XP_013758523.1">
    <property type="nucleotide sequence ID" value="XM_013903069.1"/>
</dbReference>